<keyword evidence="1" id="KW-0732">Signal</keyword>
<name>A0A8H3HWA2_9AGAM</name>
<proteinExistence type="predicted"/>
<evidence type="ECO:0008006" key="4">
    <source>
        <dbReference type="Google" id="ProtNLM"/>
    </source>
</evidence>
<dbReference type="InterPro" id="IPR051288">
    <property type="entry name" value="Serum_paraoxonase/arylesterase"/>
</dbReference>
<comment type="caution">
    <text evidence="2">The sequence shown here is derived from an EMBL/GenBank/DDBJ whole genome shotgun (WGS) entry which is preliminary data.</text>
</comment>
<organism evidence="2 3">
    <name type="scientific">Rhizoctonia solani</name>
    <dbReference type="NCBI Taxonomy" id="456999"/>
    <lineage>
        <taxon>Eukaryota</taxon>
        <taxon>Fungi</taxon>
        <taxon>Dikarya</taxon>
        <taxon>Basidiomycota</taxon>
        <taxon>Agaricomycotina</taxon>
        <taxon>Agaricomycetes</taxon>
        <taxon>Cantharellales</taxon>
        <taxon>Ceratobasidiaceae</taxon>
        <taxon>Rhizoctonia</taxon>
    </lineage>
</organism>
<accession>A0A8H3HWA2</accession>
<dbReference type="SUPFAM" id="SSF63829">
    <property type="entry name" value="Calcium-dependent phosphotriesterase"/>
    <property type="match status" value="1"/>
</dbReference>
<evidence type="ECO:0000313" key="3">
    <source>
        <dbReference type="Proteomes" id="UP000663827"/>
    </source>
</evidence>
<evidence type="ECO:0000313" key="2">
    <source>
        <dbReference type="EMBL" id="CAE7124876.1"/>
    </source>
</evidence>
<dbReference type="PANTHER" id="PTHR11799:SF30">
    <property type="entry name" value="SERUM PARAOXONASE_ARYLESTERASE 2"/>
    <property type="match status" value="1"/>
</dbReference>
<dbReference type="PANTHER" id="PTHR11799">
    <property type="entry name" value="PARAOXONASE"/>
    <property type="match status" value="1"/>
</dbReference>
<protein>
    <recommendedName>
        <fullName evidence="4">Arylesterase</fullName>
    </recommendedName>
</protein>
<gene>
    <name evidence="2" type="ORF">RDB_LOCUS59021</name>
</gene>
<sequence>MLVRLLSIIVALLAYHVWNLKHALQAQLVPKQLPPLFSAGAKCELIRERAEEADNQFKFCEDGLVLAPGIAIFSCDPNRHEWDAATGPMLEPGRRGSLWALHYTSTATEKPYPLELSNFPPDADFRPLGIEVAPGSPAGTPSRLLVINRKRRNPTIEVFRIQLESNVVKLTHEITLSDPSFVAPNAIVSISPNAFFLSHDHYFTDRIPWPLGSILTWLETFLSLPFGRVDLVSFEALPGTGVRNVRTVAPFIACANGIALSADGSTVAIASTSRAEVLFYSKNETVIKYTSSVQVPFSVDNLAFAGDQLLAAGHPYIPEYMAMVDRKSDRAPSYVTAITPRSVDNKESWLARIAAGANVTTIFTSDGSFLTSSSGAFADLEMKTMFVVALYGSGVAKCNRV</sequence>
<dbReference type="Proteomes" id="UP000663827">
    <property type="component" value="Unassembled WGS sequence"/>
</dbReference>
<dbReference type="EMBL" id="CAJNJQ010001178">
    <property type="protein sequence ID" value="CAE7124876.1"/>
    <property type="molecule type" value="Genomic_DNA"/>
</dbReference>
<dbReference type="Gene3D" id="2.120.10.30">
    <property type="entry name" value="TolB, C-terminal domain"/>
    <property type="match status" value="1"/>
</dbReference>
<dbReference type="InterPro" id="IPR011042">
    <property type="entry name" value="6-blade_b-propeller_TolB-like"/>
</dbReference>
<feature type="chain" id="PRO_5034694692" description="Arylesterase" evidence="1">
    <location>
        <begin position="24"/>
        <end position="401"/>
    </location>
</feature>
<reference evidence="2" key="1">
    <citation type="submission" date="2021-01" db="EMBL/GenBank/DDBJ databases">
        <authorList>
            <person name="Kaushik A."/>
        </authorList>
    </citation>
    <scope>NUCLEOTIDE SEQUENCE</scope>
    <source>
        <strain evidence="2">AG5</strain>
    </source>
</reference>
<evidence type="ECO:0000256" key="1">
    <source>
        <dbReference type="SAM" id="SignalP"/>
    </source>
</evidence>
<dbReference type="AlphaFoldDB" id="A0A8H3HWA2"/>
<feature type="signal peptide" evidence="1">
    <location>
        <begin position="1"/>
        <end position="23"/>
    </location>
</feature>